<organism evidence="7 8">
    <name type="scientific">Tetrahymena thermophila (strain SB210)</name>
    <dbReference type="NCBI Taxonomy" id="312017"/>
    <lineage>
        <taxon>Eukaryota</taxon>
        <taxon>Sar</taxon>
        <taxon>Alveolata</taxon>
        <taxon>Ciliophora</taxon>
        <taxon>Intramacronucleata</taxon>
        <taxon>Oligohymenophorea</taxon>
        <taxon>Hymenostomatida</taxon>
        <taxon>Tetrahymenina</taxon>
        <taxon>Tetrahymenidae</taxon>
        <taxon>Tetrahymena</taxon>
    </lineage>
</organism>
<accession>Q239A0</accession>
<dbReference type="RefSeq" id="XP_001013315.1">
    <property type="nucleotide sequence ID" value="XM_001013315.1"/>
</dbReference>
<dbReference type="PROSITE" id="PS51460">
    <property type="entry name" value="GAR"/>
    <property type="match status" value="1"/>
</dbReference>
<evidence type="ECO:0000313" key="8">
    <source>
        <dbReference type="Proteomes" id="UP000009168"/>
    </source>
</evidence>
<reference evidence="8" key="1">
    <citation type="journal article" date="2006" name="PLoS Biol.">
        <title>Macronuclear genome sequence of the ciliate Tetrahymena thermophila, a model eukaryote.</title>
        <authorList>
            <person name="Eisen J.A."/>
            <person name="Coyne R.S."/>
            <person name="Wu M."/>
            <person name="Wu D."/>
            <person name="Thiagarajan M."/>
            <person name="Wortman J.R."/>
            <person name="Badger J.H."/>
            <person name="Ren Q."/>
            <person name="Amedeo P."/>
            <person name="Jones K.M."/>
            <person name="Tallon L.J."/>
            <person name="Delcher A.L."/>
            <person name="Salzberg S.L."/>
            <person name="Silva J.C."/>
            <person name="Haas B.J."/>
            <person name="Majoros W.H."/>
            <person name="Farzad M."/>
            <person name="Carlton J.M."/>
            <person name="Smith R.K. Jr."/>
            <person name="Garg J."/>
            <person name="Pearlman R.E."/>
            <person name="Karrer K.M."/>
            <person name="Sun L."/>
            <person name="Manning G."/>
            <person name="Elde N.C."/>
            <person name="Turkewitz A.P."/>
            <person name="Asai D.J."/>
            <person name="Wilkes D.E."/>
            <person name="Wang Y."/>
            <person name="Cai H."/>
            <person name="Collins K."/>
            <person name="Stewart B.A."/>
            <person name="Lee S.R."/>
            <person name="Wilamowska K."/>
            <person name="Weinberg Z."/>
            <person name="Ruzzo W.L."/>
            <person name="Wloga D."/>
            <person name="Gaertig J."/>
            <person name="Frankel J."/>
            <person name="Tsao C.-C."/>
            <person name="Gorovsky M.A."/>
            <person name="Keeling P.J."/>
            <person name="Waller R.F."/>
            <person name="Patron N.J."/>
            <person name="Cherry J.M."/>
            <person name="Stover N.A."/>
            <person name="Krieger C.J."/>
            <person name="del Toro C."/>
            <person name="Ryder H.F."/>
            <person name="Williamson S.C."/>
            <person name="Barbeau R.A."/>
            <person name="Hamilton E.P."/>
            <person name="Orias E."/>
        </authorList>
    </citation>
    <scope>NUCLEOTIDE SEQUENCE [LARGE SCALE GENOMIC DNA]</scope>
    <source>
        <strain evidence="8">SB210</strain>
    </source>
</reference>
<dbReference type="SUPFAM" id="SSF143575">
    <property type="entry name" value="GAS2 domain-like"/>
    <property type="match status" value="1"/>
</dbReference>
<keyword evidence="3" id="KW-0206">Cytoskeleton</keyword>
<keyword evidence="2" id="KW-0963">Cytoplasm</keyword>
<evidence type="ECO:0000256" key="5">
    <source>
        <dbReference type="SAM" id="MobiDB-lite"/>
    </source>
</evidence>
<keyword evidence="8" id="KW-1185">Reference proteome</keyword>
<dbReference type="KEGG" id="tet:TTHERM_00449150"/>
<evidence type="ECO:0000313" key="7">
    <source>
        <dbReference type="EMBL" id="EAR93070.1"/>
    </source>
</evidence>
<dbReference type="Gene3D" id="3.30.920.20">
    <property type="entry name" value="Gas2-like domain"/>
    <property type="match status" value="1"/>
</dbReference>
<feature type="region of interest" description="Disordered" evidence="5">
    <location>
        <begin position="660"/>
        <end position="681"/>
    </location>
</feature>
<evidence type="ECO:0000256" key="2">
    <source>
        <dbReference type="ARBA" id="ARBA00022490"/>
    </source>
</evidence>
<comment type="subcellular location">
    <subcellularLocation>
        <location evidence="1">Cytoplasm</location>
        <location evidence="1">Cytoskeleton</location>
    </subcellularLocation>
</comment>
<gene>
    <name evidence="7" type="ORF">TTHERM_00449150</name>
</gene>
<dbReference type="InterPro" id="IPR003108">
    <property type="entry name" value="GAR_dom"/>
</dbReference>
<protein>
    <submittedName>
        <fullName evidence="7">Growth-arrest-specific protein 2 domain protein</fullName>
    </submittedName>
</protein>
<proteinExistence type="predicted"/>
<dbReference type="EMBL" id="GG662738">
    <property type="protein sequence ID" value="EAR93070.1"/>
    <property type="molecule type" value="Genomic_DNA"/>
</dbReference>
<evidence type="ECO:0000256" key="4">
    <source>
        <dbReference type="SAM" id="Coils"/>
    </source>
</evidence>
<dbReference type="GeneID" id="7845796"/>
<keyword evidence="4" id="KW-0175">Coiled coil</keyword>
<dbReference type="Proteomes" id="UP000009168">
    <property type="component" value="Unassembled WGS sequence"/>
</dbReference>
<dbReference type="Pfam" id="PF02187">
    <property type="entry name" value="GAS2"/>
    <property type="match status" value="1"/>
</dbReference>
<dbReference type="GO" id="GO:0005856">
    <property type="term" value="C:cytoskeleton"/>
    <property type="evidence" value="ECO:0007669"/>
    <property type="project" value="UniProtKB-SubCell"/>
</dbReference>
<feature type="coiled-coil region" evidence="4">
    <location>
        <begin position="333"/>
        <end position="505"/>
    </location>
</feature>
<evidence type="ECO:0000256" key="3">
    <source>
        <dbReference type="ARBA" id="ARBA00023212"/>
    </source>
</evidence>
<dbReference type="OMA" id="FMVIEEF"/>
<dbReference type="InParanoid" id="Q239A0"/>
<dbReference type="HOGENOM" id="CLU_260138_0_0_1"/>
<sequence>MNQAAKQQQRFITVSVRDLELNQVEDKPPLNDISCCLTVFTEEKDSKNVNNQFFDLLLLNDPQNSAKFKLLKGENQFLKVQLKTLSSQRLIATVNISLSIFAESNNISIDQWINLSVLQNGDSSPHVSSQKQSYEGNARIKMRFVVNEQDNAKKVEDPFKTPVDTERVNLNTTLQPCVNFPIKDEKRKYDFTPILNREELEQTQQSIHNIESRLVLTPERQRIMENSAVFQNKFQELIEKLMETKNQSLILGVTRQLNESHRKDLEKNNLTEILKRLNESQNYIEDDLIENNDQYLNNINLSLSGIHQLSKKQGSPEQTRRNKCDLEGEIAKLRLELEKKQEIEQLARDLKLKLFNQERNNENLLNQYNKAVDNYQKYFAEINQENLELKKKIVAIEKESQQKDKIIQELKDSFEDKLKQEKSKLQKEIMQQNLKKDLQEELLKESELKELTQDQMSQKIHDILIKHKQEISQYSQLLLESQNESVEYQAKMIEMQKEIEILQQKFKNQSTLQGDNSTTINNPSLLSNSDIQNLEKSSNCQTNSSKKYTEEEFAYFEKIIKDKSLRLTQLETEKAQIEFSLQKAEMKIKQLNENISSLESQLQSSSESKSEDFKAISDNLKAISEENAKLKTQIEESEQLRSTLEDHLLKTKQNFSKKLEELQQKQQQTNNEAKINKTKDESASMKKLVEELNQKSTFINELTYQNKDYKVKLQTQQEKIKILEFNQSETEQLKKAVSDLESEKEKINMDLYAVTEDLLKKTTESISQQQVITQLSAEVKRLEKMIEDLLLRNPSHQLNYNAKKGDEIDEKLCEFLSNNVTPIKFVRIDEGLYNFGTKRIIVKLLKGKLVCRVGGGFMVIEEFLQLYTLQELIKMKQTGDYSLLNYPISEEKIDQLIQQDIQFNQQQYKQLSEQTNQVPAQNFNQGTPKQQLENLQTQQSQQNNYGQNPLRNSSNYNQIQQSQAQNISDNYSQQYAKHQNPAAVTVTPAIQKSRDFDNIPSQENIKISIDECQKENQQCRSSIELNQTPSKTENIYQKSTNFTQCMQQQQQLSQQNNNISNHTPVYHNRSIRISTNQQPTQLFQTQEERAQQVSQHEKNQEMLKYLIEQAHHDVHLRNELESLQSSIQLAANIKGSEIMRKYSQNSQNTNQQLQTFENVSNTLSNNQNNQNNGSSQKQYTIDFTNSNYNYHAQQNVKTSFNGNNSRISSVITNSSSRPPNTYSIRATPQKQAYQQVEQFSANTSAINEFTPQHMNGSKAATPKRNNDLAQSAYQERIFRQYSHKRNAAENFSPYSHNRHSSITSTFSAQKKSYYLQKQ</sequence>
<evidence type="ECO:0000259" key="6">
    <source>
        <dbReference type="PROSITE" id="PS51460"/>
    </source>
</evidence>
<evidence type="ECO:0000256" key="1">
    <source>
        <dbReference type="ARBA" id="ARBA00004245"/>
    </source>
</evidence>
<dbReference type="GO" id="GO:0008017">
    <property type="term" value="F:microtubule binding"/>
    <property type="evidence" value="ECO:0007669"/>
    <property type="project" value="InterPro"/>
</dbReference>
<dbReference type="OrthoDB" id="298720at2759"/>
<dbReference type="InterPro" id="IPR036534">
    <property type="entry name" value="GAR_dom_sf"/>
</dbReference>
<feature type="domain" description="GAR" evidence="6">
    <location>
        <begin position="799"/>
        <end position="871"/>
    </location>
</feature>
<feature type="region of interest" description="Disordered" evidence="5">
    <location>
        <begin position="932"/>
        <end position="954"/>
    </location>
</feature>
<name>Q239A0_TETTS</name>